<dbReference type="AlphaFoldDB" id="A0AAW5TS34"/>
<dbReference type="Proteomes" id="UP001207687">
    <property type="component" value="Unassembled WGS sequence"/>
</dbReference>
<organism evidence="2 3">
    <name type="scientific">Lactococcus lactis</name>
    <dbReference type="NCBI Taxonomy" id="1358"/>
    <lineage>
        <taxon>Bacteria</taxon>
        <taxon>Bacillati</taxon>
        <taxon>Bacillota</taxon>
        <taxon>Bacilli</taxon>
        <taxon>Lactobacillales</taxon>
        <taxon>Streptococcaceae</taxon>
        <taxon>Lactococcus</taxon>
    </lineage>
</organism>
<keyword evidence="1" id="KW-0472">Membrane</keyword>
<feature type="transmembrane region" description="Helical" evidence="1">
    <location>
        <begin position="19"/>
        <end position="37"/>
    </location>
</feature>
<dbReference type="EMBL" id="JAOQNN010000001">
    <property type="protein sequence ID" value="MCW2280946.1"/>
    <property type="molecule type" value="Genomic_DNA"/>
</dbReference>
<evidence type="ECO:0000256" key="1">
    <source>
        <dbReference type="SAM" id="Phobius"/>
    </source>
</evidence>
<comment type="caution">
    <text evidence="2">The sequence shown here is derived from an EMBL/GenBank/DDBJ whole genome shotgun (WGS) entry which is preliminary data.</text>
</comment>
<sequence length="195" mass="22849">MNTISINNLLNLYDNPTEFKILILVILLISIVILNVFSKIYTPKYTTSKNTLSLPFSNEEIENIVTSVLESWNNSNIDEVIKNFYTDNLIKKQKKHITQNHIRDLTENIYEIKIDGLNKLSKNKNRIKINISFQAKYIRIYGENYNDYLGVSRFGSRAMLRNTPSQPVTKKIVQRWWFKLEDGELKADKFSPEIL</sequence>
<reference evidence="2" key="1">
    <citation type="submission" date="2023-08" db="EMBL/GenBank/DDBJ databases">
        <title>Genomic analyses of the natural microbiome of Caenorhabditis elegans.</title>
        <authorList>
            <person name="Samuel B."/>
        </authorList>
    </citation>
    <scope>NUCLEOTIDE SEQUENCE</scope>
    <source>
        <strain evidence="2">BIGb0220</strain>
    </source>
</reference>
<proteinExistence type="predicted"/>
<keyword evidence="1" id="KW-1133">Transmembrane helix</keyword>
<evidence type="ECO:0000313" key="2">
    <source>
        <dbReference type="EMBL" id="MCW2280946.1"/>
    </source>
</evidence>
<accession>A0AAW5TS34</accession>
<dbReference type="RefSeq" id="WP_242327205.1">
    <property type="nucleotide sequence ID" value="NZ_CAKOCK010000002.1"/>
</dbReference>
<gene>
    <name evidence="2" type="ORF">M2256_001404</name>
</gene>
<evidence type="ECO:0000313" key="3">
    <source>
        <dbReference type="Proteomes" id="UP001207687"/>
    </source>
</evidence>
<protein>
    <submittedName>
        <fullName evidence="2">Uncharacterized protein</fullName>
    </submittedName>
</protein>
<keyword evidence="1" id="KW-0812">Transmembrane</keyword>
<name>A0AAW5TS34_9LACT</name>